<dbReference type="EC" id="2.7.4.9" evidence="2 11"/>
<keyword evidence="7 11" id="KW-0418">Kinase</keyword>
<dbReference type="HAMAP" id="MF_00165">
    <property type="entry name" value="Thymidylate_kinase"/>
    <property type="match status" value="1"/>
</dbReference>
<dbReference type="GO" id="GO:0005829">
    <property type="term" value="C:cytosol"/>
    <property type="evidence" value="ECO:0007669"/>
    <property type="project" value="TreeGrafter"/>
</dbReference>
<reference evidence="14" key="1">
    <citation type="submission" date="2019-08" db="EMBL/GenBank/DDBJ databases">
        <title>Arthrobacter sp. nov., isolated from plateau pika and Tibetan wild ass.</title>
        <authorList>
            <person name="Ge Y."/>
        </authorList>
    </citation>
    <scope>NUCLEOTIDE SEQUENCE [LARGE SCALE GENOMIC DNA]</scope>
    <source>
        <strain evidence="14">HF-1365</strain>
    </source>
</reference>
<gene>
    <name evidence="11 13" type="primary">tmk</name>
    <name evidence="13" type="ORF">GJE22_06640</name>
</gene>
<comment type="catalytic activity">
    <reaction evidence="9 11">
        <text>dTMP + ATP = dTDP + ADP</text>
        <dbReference type="Rhea" id="RHEA:13517"/>
        <dbReference type="ChEBI" id="CHEBI:30616"/>
        <dbReference type="ChEBI" id="CHEBI:58369"/>
        <dbReference type="ChEBI" id="CHEBI:63528"/>
        <dbReference type="ChEBI" id="CHEBI:456216"/>
        <dbReference type="EC" id="2.7.4.9"/>
    </reaction>
</comment>
<evidence type="ECO:0000256" key="1">
    <source>
        <dbReference type="ARBA" id="ARBA00009776"/>
    </source>
</evidence>
<dbReference type="InterPro" id="IPR027417">
    <property type="entry name" value="P-loop_NTPase"/>
</dbReference>
<comment type="similarity">
    <text evidence="1 11">Belongs to the thymidylate kinase family.</text>
</comment>
<evidence type="ECO:0000256" key="10">
    <source>
        <dbReference type="ARBA" id="ARBA00057735"/>
    </source>
</evidence>
<dbReference type="AlphaFoldDB" id="A0A7K0GAM9"/>
<keyword evidence="4 11" id="KW-0808">Transferase</keyword>
<proteinExistence type="inferred from homology"/>
<keyword evidence="5 11" id="KW-0545">Nucleotide biosynthesis</keyword>
<evidence type="ECO:0000313" key="13">
    <source>
        <dbReference type="EMBL" id="MRX80269.1"/>
    </source>
</evidence>
<dbReference type="InterPro" id="IPR018094">
    <property type="entry name" value="Thymidylate_kinase"/>
</dbReference>
<evidence type="ECO:0000256" key="4">
    <source>
        <dbReference type="ARBA" id="ARBA00022679"/>
    </source>
</evidence>
<dbReference type="GO" id="GO:0005524">
    <property type="term" value="F:ATP binding"/>
    <property type="evidence" value="ECO:0007669"/>
    <property type="project" value="UniProtKB-UniRule"/>
</dbReference>
<dbReference type="RefSeq" id="WP_144688531.1">
    <property type="nucleotide sequence ID" value="NZ_VLLQ01000009.1"/>
</dbReference>
<dbReference type="GO" id="GO:0004798">
    <property type="term" value="F:dTMP kinase activity"/>
    <property type="evidence" value="ECO:0007669"/>
    <property type="project" value="UniProtKB-UniRule"/>
</dbReference>
<dbReference type="SUPFAM" id="SSF52540">
    <property type="entry name" value="P-loop containing nucleoside triphosphate hydrolases"/>
    <property type="match status" value="1"/>
</dbReference>
<accession>A0A7K0GAM9</accession>
<keyword evidence="8 11" id="KW-0067">ATP-binding</keyword>
<dbReference type="NCBIfam" id="TIGR00041">
    <property type="entry name" value="DTMP_kinase"/>
    <property type="match status" value="1"/>
</dbReference>
<evidence type="ECO:0000256" key="6">
    <source>
        <dbReference type="ARBA" id="ARBA00022741"/>
    </source>
</evidence>
<organism evidence="13 14">
    <name type="scientific">Enorma shizhengliae</name>
    <dbReference type="NCBI Taxonomy" id="2606615"/>
    <lineage>
        <taxon>Bacteria</taxon>
        <taxon>Bacillati</taxon>
        <taxon>Actinomycetota</taxon>
        <taxon>Coriobacteriia</taxon>
        <taxon>Coriobacteriales</taxon>
        <taxon>Coriobacteriaceae</taxon>
        <taxon>Enorma</taxon>
    </lineage>
</organism>
<evidence type="ECO:0000256" key="11">
    <source>
        <dbReference type="HAMAP-Rule" id="MF_00165"/>
    </source>
</evidence>
<keyword evidence="6 11" id="KW-0547">Nucleotide-binding</keyword>
<dbReference type="CDD" id="cd01672">
    <property type="entry name" value="TMPK"/>
    <property type="match status" value="1"/>
</dbReference>
<feature type="binding site" evidence="11">
    <location>
        <begin position="63"/>
        <end position="70"/>
    </location>
    <ligand>
        <name>ATP</name>
        <dbReference type="ChEBI" id="CHEBI:30616"/>
    </ligand>
</feature>
<dbReference type="GO" id="GO:0006233">
    <property type="term" value="P:dTDP biosynthetic process"/>
    <property type="evidence" value="ECO:0007669"/>
    <property type="project" value="InterPro"/>
</dbReference>
<evidence type="ECO:0000256" key="2">
    <source>
        <dbReference type="ARBA" id="ARBA00012980"/>
    </source>
</evidence>
<dbReference type="Pfam" id="PF02223">
    <property type="entry name" value="Thymidylate_kin"/>
    <property type="match status" value="1"/>
</dbReference>
<dbReference type="Proteomes" id="UP000470010">
    <property type="component" value="Unassembled WGS sequence"/>
</dbReference>
<evidence type="ECO:0000259" key="12">
    <source>
        <dbReference type="Pfam" id="PF02223"/>
    </source>
</evidence>
<evidence type="ECO:0000256" key="8">
    <source>
        <dbReference type="ARBA" id="ARBA00022840"/>
    </source>
</evidence>
<feature type="domain" description="Thymidylate kinase-like" evidence="12">
    <location>
        <begin position="61"/>
        <end position="251"/>
    </location>
</feature>
<dbReference type="FunFam" id="3.40.50.300:FF:000225">
    <property type="entry name" value="Thymidylate kinase"/>
    <property type="match status" value="1"/>
</dbReference>
<dbReference type="InterPro" id="IPR018095">
    <property type="entry name" value="Thymidylate_kin_CS"/>
</dbReference>
<keyword evidence="14" id="KW-1185">Reference proteome</keyword>
<name>A0A7K0GAM9_9ACTN</name>
<dbReference type="InterPro" id="IPR039430">
    <property type="entry name" value="Thymidylate_kin-like_dom"/>
</dbReference>
<dbReference type="PANTHER" id="PTHR10344">
    <property type="entry name" value="THYMIDYLATE KINASE"/>
    <property type="match status" value="1"/>
</dbReference>
<evidence type="ECO:0000256" key="9">
    <source>
        <dbReference type="ARBA" id="ARBA00048743"/>
    </source>
</evidence>
<comment type="caution">
    <text evidence="13">The sequence shown here is derived from an EMBL/GenBank/DDBJ whole genome shotgun (WGS) entry which is preliminary data.</text>
</comment>
<dbReference type="Gene3D" id="3.40.50.300">
    <property type="entry name" value="P-loop containing nucleotide triphosphate hydrolases"/>
    <property type="match status" value="1"/>
</dbReference>
<evidence type="ECO:0000256" key="5">
    <source>
        <dbReference type="ARBA" id="ARBA00022727"/>
    </source>
</evidence>
<comment type="function">
    <text evidence="10 11">Phosphorylation of dTMP to form dTDP in both de novo and salvage pathways of dTTP synthesis.</text>
</comment>
<evidence type="ECO:0000256" key="7">
    <source>
        <dbReference type="ARBA" id="ARBA00022777"/>
    </source>
</evidence>
<dbReference type="GO" id="GO:0006227">
    <property type="term" value="P:dUDP biosynthetic process"/>
    <property type="evidence" value="ECO:0007669"/>
    <property type="project" value="TreeGrafter"/>
</dbReference>
<evidence type="ECO:0000313" key="14">
    <source>
        <dbReference type="Proteomes" id="UP000470010"/>
    </source>
</evidence>
<dbReference type="PROSITE" id="PS01331">
    <property type="entry name" value="THYMIDYLATE_KINASE"/>
    <property type="match status" value="1"/>
</dbReference>
<sequence length="258" mass="27041">MAEEIVEPTGPAVVEALCASGEPSGVEPLAAGPLAVEPPAAEPPTAASFPENPAAPRFITLEGIDGCGKSTQAKLLAEDLERAGYDVLLLREPGGVTISEKIRELLLDPAHAAMSDTCELLLYEAARAQLVHEVVAPALAQGRIVVCDRFYDSTTAYQGYANGMDLGAVQRANALAVGACHPDLTLVFDIDPAKAAARAAARDRAQDRMEAKGLAYQERVAAGFRAIAAAEHGRVRLVDASRDIDAIHADVRALVLGQ</sequence>
<dbReference type="EMBL" id="VTFZ01000008">
    <property type="protein sequence ID" value="MRX80269.1"/>
    <property type="molecule type" value="Genomic_DNA"/>
</dbReference>
<dbReference type="PANTHER" id="PTHR10344:SF4">
    <property type="entry name" value="UMP-CMP KINASE 2, MITOCHONDRIAL"/>
    <property type="match status" value="1"/>
</dbReference>
<dbReference type="GO" id="GO:0006235">
    <property type="term" value="P:dTTP biosynthetic process"/>
    <property type="evidence" value="ECO:0007669"/>
    <property type="project" value="UniProtKB-UniRule"/>
</dbReference>
<evidence type="ECO:0000256" key="3">
    <source>
        <dbReference type="ARBA" id="ARBA00017144"/>
    </source>
</evidence>
<protein>
    <recommendedName>
        <fullName evidence="3 11">Thymidylate kinase</fullName>
        <ecNumber evidence="2 11">2.7.4.9</ecNumber>
    </recommendedName>
    <alternativeName>
        <fullName evidence="11">dTMP kinase</fullName>
    </alternativeName>
</protein>